<dbReference type="AlphaFoldDB" id="A0A6A5XH47"/>
<gene>
    <name evidence="2" type="ORF">BU24DRAFT_254393</name>
</gene>
<proteinExistence type="predicted"/>
<organism evidence="2 3">
    <name type="scientific">Aaosphaeria arxii CBS 175.79</name>
    <dbReference type="NCBI Taxonomy" id="1450172"/>
    <lineage>
        <taxon>Eukaryota</taxon>
        <taxon>Fungi</taxon>
        <taxon>Dikarya</taxon>
        <taxon>Ascomycota</taxon>
        <taxon>Pezizomycotina</taxon>
        <taxon>Dothideomycetes</taxon>
        <taxon>Pleosporomycetidae</taxon>
        <taxon>Pleosporales</taxon>
        <taxon>Pleosporales incertae sedis</taxon>
        <taxon>Aaosphaeria</taxon>
    </lineage>
</organism>
<protein>
    <submittedName>
        <fullName evidence="2">Uncharacterized protein</fullName>
    </submittedName>
</protein>
<accession>A0A6A5XH47</accession>
<reference evidence="2" key="1">
    <citation type="journal article" date="2020" name="Stud. Mycol.">
        <title>101 Dothideomycetes genomes: a test case for predicting lifestyles and emergence of pathogens.</title>
        <authorList>
            <person name="Haridas S."/>
            <person name="Albert R."/>
            <person name="Binder M."/>
            <person name="Bloem J."/>
            <person name="Labutti K."/>
            <person name="Salamov A."/>
            <person name="Andreopoulos B."/>
            <person name="Baker S."/>
            <person name="Barry K."/>
            <person name="Bills G."/>
            <person name="Bluhm B."/>
            <person name="Cannon C."/>
            <person name="Castanera R."/>
            <person name="Culley D."/>
            <person name="Daum C."/>
            <person name="Ezra D."/>
            <person name="Gonzalez J."/>
            <person name="Henrissat B."/>
            <person name="Kuo A."/>
            <person name="Liang C."/>
            <person name="Lipzen A."/>
            <person name="Lutzoni F."/>
            <person name="Magnuson J."/>
            <person name="Mondo S."/>
            <person name="Nolan M."/>
            <person name="Ohm R."/>
            <person name="Pangilinan J."/>
            <person name="Park H.-J."/>
            <person name="Ramirez L."/>
            <person name="Alfaro M."/>
            <person name="Sun H."/>
            <person name="Tritt A."/>
            <person name="Yoshinaga Y."/>
            <person name="Zwiers L.-H."/>
            <person name="Turgeon B."/>
            <person name="Goodwin S."/>
            <person name="Spatafora J."/>
            <person name="Crous P."/>
            <person name="Grigoriev I."/>
        </authorList>
    </citation>
    <scope>NUCLEOTIDE SEQUENCE</scope>
    <source>
        <strain evidence="2">CBS 175.79</strain>
    </source>
</reference>
<feature type="compositionally biased region" description="Polar residues" evidence="1">
    <location>
        <begin position="17"/>
        <end position="30"/>
    </location>
</feature>
<evidence type="ECO:0000256" key="1">
    <source>
        <dbReference type="SAM" id="MobiDB-lite"/>
    </source>
</evidence>
<dbReference type="Proteomes" id="UP000799778">
    <property type="component" value="Unassembled WGS sequence"/>
</dbReference>
<name>A0A6A5XH47_9PLEO</name>
<dbReference type="GeneID" id="54279831"/>
<keyword evidence="3" id="KW-1185">Reference proteome</keyword>
<dbReference type="RefSeq" id="XP_033380904.1">
    <property type="nucleotide sequence ID" value="XM_033522434.1"/>
</dbReference>
<evidence type="ECO:0000313" key="2">
    <source>
        <dbReference type="EMBL" id="KAF2012565.1"/>
    </source>
</evidence>
<sequence length="93" mass="10793">MTWMNNNPLKPSPYPLKNSNIRNRPQSSPSPLKRTSIPESYKIKPSNKHKPHTPEPHMQVPTIPTLPTLPWRKSTRTCQPLRQPHPSAHLEHR</sequence>
<evidence type="ECO:0000313" key="3">
    <source>
        <dbReference type="Proteomes" id="UP000799778"/>
    </source>
</evidence>
<dbReference type="EMBL" id="ML978072">
    <property type="protein sequence ID" value="KAF2012565.1"/>
    <property type="molecule type" value="Genomic_DNA"/>
</dbReference>
<feature type="region of interest" description="Disordered" evidence="1">
    <location>
        <begin position="1"/>
        <end position="93"/>
    </location>
</feature>